<proteinExistence type="predicted"/>
<dbReference type="EMBL" id="DXCQ01000025">
    <property type="protein sequence ID" value="HIY96491.1"/>
    <property type="molecule type" value="Genomic_DNA"/>
</dbReference>
<protein>
    <submittedName>
        <fullName evidence="2">Uncharacterized protein</fullName>
    </submittedName>
</protein>
<dbReference type="AlphaFoldDB" id="A0A9D1ZW32"/>
<name>A0A9D1ZW32_9FIRM</name>
<dbReference type="Proteomes" id="UP000886750">
    <property type="component" value="Unassembled WGS sequence"/>
</dbReference>
<reference evidence="2" key="1">
    <citation type="journal article" date="2021" name="PeerJ">
        <title>Extensive microbial diversity within the chicken gut microbiome revealed by metagenomics and culture.</title>
        <authorList>
            <person name="Gilroy R."/>
            <person name="Ravi A."/>
            <person name="Getino M."/>
            <person name="Pursley I."/>
            <person name="Horton D.L."/>
            <person name="Alikhan N.F."/>
            <person name="Baker D."/>
            <person name="Gharbi K."/>
            <person name="Hall N."/>
            <person name="Watson M."/>
            <person name="Adriaenssens E.M."/>
            <person name="Foster-Nyarko E."/>
            <person name="Jarju S."/>
            <person name="Secka A."/>
            <person name="Antonio M."/>
            <person name="Oren A."/>
            <person name="Chaudhuri R.R."/>
            <person name="La Ragione R."/>
            <person name="Hildebrand F."/>
            <person name="Pallen M.J."/>
        </authorList>
    </citation>
    <scope>NUCLEOTIDE SEQUENCE</scope>
    <source>
        <strain evidence="2">1345</strain>
    </source>
</reference>
<accession>A0A9D1ZW32</accession>
<evidence type="ECO:0000313" key="3">
    <source>
        <dbReference type="Proteomes" id="UP000886750"/>
    </source>
</evidence>
<sequence>MEKENKTQTQSAAAAQGAQAQTETGAAAGLGKFKSVDALLNAYNSLEAEFTRRSQRLRELEERLRAENDTPAQAAGDTERAVNGGKPEQAAPRAAEVERELADKVRRIAEEYFAARERAANEKASAPYIMAEGGGFSAAPAVRARSLDEAGRLAAEFFRKNG</sequence>
<feature type="region of interest" description="Disordered" evidence="1">
    <location>
        <begin position="62"/>
        <end position="96"/>
    </location>
</feature>
<evidence type="ECO:0000256" key="1">
    <source>
        <dbReference type="SAM" id="MobiDB-lite"/>
    </source>
</evidence>
<evidence type="ECO:0000313" key="2">
    <source>
        <dbReference type="EMBL" id="HIY96491.1"/>
    </source>
</evidence>
<feature type="region of interest" description="Disordered" evidence="1">
    <location>
        <begin position="1"/>
        <end position="24"/>
    </location>
</feature>
<gene>
    <name evidence="2" type="ORF">H9729_02270</name>
</gene>
<reference evidence="2" key="2">
    <citation type="submission" date="2021-04" db="EMBL/GenBank/DDBJ databases">
        <authorList>
            <person name="Gilroy R."/>
        </authorList>
    </citation>
    <scope>NUCLEOTIDE SEQUENCE</scope>
    <source>
        <strain evidence="2">1345</strain>
    </source>
</reference>
<organism evidence="2 3">
    <name type="scientific">Candidatus Borkfalkia excrementigallinarum</name>
    <dbReference type="NCBI Taxonomy" id="2838506"/>
    <lineage>
        <taxon>Bacteria</taxon>
        <taxon>Bacillati</taxon>
        <taxon>Bacillota</taxon>
        <taxon>Clostridia</taxon>
        <taxon>Christensenellales</taxon>
        <taxon>Christensenellaceae</taxon>
        <taxon>Candidatus Borkfalkia</taxon>
    </lineage>
</organism>
<feature type="compositionally biased region" description="Low complexity" evidence="1">
    <location>
        <begin position="7"/>
        <end position="24"/>
    </location>
</feature>
<comment type="caution">
    <text evidence="2">The sequence shown here is derived from an EMBL/GenBank/DDBJ whole genome shotgun (WGS) entry which is preliminary data.</text>
</comment>